<dbReference type="Proteomes" id="UP001230188">
    <property type="component" value="Unassembled WGS sequence"/>
</dbReference>
<dbReference type="InterPro" id="IPR000608">
    <property type="entry name" value="UBC"/>
</dbReference>
<dbReference type="InterPro" id="IPR051966">
    <property type="entry name" value="RPAP3"/>
</dbReference>
<dbReference type="SMART" id="SM00028">
    <property type="entry name" value="TPR"/>
    <property type="match status" value="2"/>
</dbReference>
<dbReference type="PANTHER" id="PTHR46423">
    <property type="entry name" value="RNA POLYMERASE II-ASSOCIATED PROTEIN 3"/>
    <property type="match status" value="1"/>
</dbReference>
<dbReference type="Gene3D" id="1.25.40.10">
    <property type="entry name" value="Tetratricopeptide repeat domain"/>
    <property type="match status" value="1"/>
</dbReference>
<dbReference type="Pfam" id="PF13181">
    <property type="entry name" value="TPR_8"/>
    <property type="match status" value="1"/>
</dbReference>
<protein>
    <recommendedName>
        <fullName evidence="3">UBC core domain-containing protein</fullName>
    </recommendedName>
</protein>
<dbReference type="InterPro" id="IPR016135">
    <property type="entry name" value="UBQ-conjugating_enzyme/RWD"/>
</dbReference>
<reference evidence="4" key="1">
    <citation type="submission" date="2023-01" db="EMBL/GenBank/DDBJ databases">
        <title>Metagenome sequencing of chrysophaentin producing Chrysophaeum taylorii.</title>
        <authorList>
            <person name="Davison J."/>
            <person name="Bewley C."/>
        </authorList>
    </citation>
    <scope>NUCLEOTIDE SEQUENCE</scope>
    <source>
        <strain evidence="4">NIES-1699</strain>
    </source>
</reference>
<feature type="domain" description="UBC core" evidence="3">
    <location>
        <begin position="1"/>
        <end position="140"/>
    </location>
</feature>
<keyword evidence="5" id="KW-1185">Reference proteome</keyword>
<evidence type="ECO:0000256" key="1">
    <source>
        <dbReference type="ARBA" id="ARBA00022803"/>
    </source>
</evidence>
<feature type="compositionally biased region" description="Acidic residues" evidence="2">
    <location>
        <begin position="341"/>
        <end position="360"/>
    </location>
</feature>
<evidence type="ECO:0000313" key="5">
    <source>
        <dbReference type="Proteomes" id="UP001230188"/>
    </source>
</evidence>
<dbReference type="PROSITE" id="PS50127">
    <property type="entry name" value="UBC_2"/>
    <property type="match status" value="1"/>
</dbReference>
<dbReference type="AlphaFoldDB" id="A0AAD7XNV2"/>
<dbReference type="PANTHER" id="PTHR46423:SF1">
    <property type="entry name" value="RNA POLYMERASE II-ASSOCIATED PROTEIN 3"/>
    <property type="match status" value="1"/>
</dbReference>
<dbReference type="GO" id="GO:0101031">
    <property type="term" value="C:protein folding chaperone complex"/>
    <property type="evidence" value="ECO:0007669"/>
    <property type="project" value="TreeGrafter"/>
</dbReference>
<evidence type="ECO:0000313" key="4">
    <source>
        <dbReference type="EMBL" id="KAJ8607076.1"/>
    </source>
</evidence>
<dbReference type="InterPro" id="IPR011990">
    <property type="entry name" value="TPR-like_helical_dom_sf"/>
</dbReference>
<feature type="compositionally biased region" description="Basic residues" evidence="2">
    <location>
        <begin position="323"/>
        <end position="336"/>
    </location>
</feature>
<gene>
    <name evidence="4" type="ORF">CTAYLR_009903</name>
</gene>
<organism evidence="4 5">
    <name type="scientific">Chrysophaeum taylorii</name>
    <dbReference type="NCBI Taxonomy" id="2483200"/>
    <lineage>
        <taxon>Eukaryota</taxon>
        <taxon>Sar</taxon>
        <taxon>Stramenopiles</taxon>
        <taxon>Ochrophyta</taxon>
        <taxon>Pelagophyceae</taxon>
        <taxon>Pelagomonadales</taxon>
        <taxon>Pelagomonadaceae</taxon>
        <taxon>Chrysophaeum</taxon>
    </lineage>
</organism>
<dbReference type="SMART" id="SM00212">
    <property type="entry name" value="UBCc"/>
    <property type="match status" value="1"/>
</dbReference>
<dbReference type="Gene3D" id="3.10.110.10">
    <property type="entry name" value="Ubiquitin Conjugating Enzyme"/>
    <property type="match status" value="1"/>
</dbReference>
<evidence type="ECO:0000256" key="2">
    <source>
        <dbReference type="SAM" id="MobiDB-lite"/>
    </source>
</evidence>
<accession>A0AAD7XNV2</accession>
<dbReference type="InterPro" id="IPR019734">
    <property type="entry name" value="TPR_rpt"/>
</dbReference>
<sequence>MIEKDRPEFIWASHKESNILVWSFLVAPPDDTVYRGGWYWGRLKFPSEYPMMPPSITVVTPSGRFATNTKICLSISDFHPESWNPALQVSTILKGVLSFMLGDELTTGAVEASDAERRRLAGESVAWNKRHPEFSAYFPNFDELRATEADRRERLARDDASKRREALVARGDFVKALDTCEGPERADIERARDRKAAGDAKFRSGDFTAAIDEYSAAADIRCAALLRNRAAAYERLGDHARVVADCAAALAIDADVGEPVSFKALVRRAAAYENLGRPRDAIADLEKAISLEGQDDNKLQDARRKLEMITAAHDAATTDSEKNKRKNKKKKKRKKKKEENIPIDDDDDAGEHEDDEEDDDRSAAPQPP</sequence>
<dbReference type="Pfam" id="PF00179">
    <property type="entry name" value="UQ_con"/>
    <property type="match status" value="1"/>
</dbReference>
<feature type="region of interest" description="Disordered" evidence="2">
    <location>
        <begin position="311"/>
        <end position="368"/>
    </location>
</feature>
<evidence type="ECO:0000259" key="3">
    <source>
        <dbReference type="PROSITE" id="PS50127"/>
    </source>
</evidence>
<dbReference type="SUPFAM" id="SSF48452">
    <property type="entry name" value="TPR-like"/>
    <property type="match status" value="1"/>
</dbReference>
<comment type="caution">
    <text evidence="4">The sequence shown here is derived from an EMBL/GenBank/DDBJ whole genome shotgun (WGS) entry which is preliminary data.</text>
</comment>
<dbReference type="CDD" id="cd23799">
    <property type="entry name" value="UBCc_UBE2J"/>
    <property type="match status" value="1"/>
</dbReference>
<dbReference type="SUPFAM" id="SSF54495">
    <property type="entry name" value="UBC-like"/>
    <property type="match status" value="1"/>
</dbReference>
<name>A0AAD7XNV2_9STRA</name>
<dbReference type="EMBL" id="JAQMWT010000236">
    <property type="protein sequence ID" value="KAJ8607076.1"/>
    <property type="molecule type" value="Genomic_DNA"/>
</dbReference>
<proteinExistence type="predicted"/>
<keyword evidence="1" id="KW-0802">TPR repeat</keyword>